<gene>
    <name evidence="2" type="ORF">ECRASSUSDP1_LOCUS25589</name>
</gene>
<name>A0AAD1Y3P9_EUPCR</name>
<proteinExistence type="predicted"/>
<evidence type="ECO:0000313" key="3">
    <source>
        <dbReference type="Proteomes" id="UP001295684"/>
    </source>
</evidence>
<reference evidence="2" key="1">
    <citation type="submission" date="2023-07" db="EMBL/GenBank/DDBJ databases">
        <authorList>
            <consortium name="AG Swart"/>
            <person name="Singh M."/>
            <person name="Singh A."/>
            <person name="Seah K."/>
            <person name="Emmerich C."/>
        </authorList>
    </citation>
    <scope>NUCLEOTIDE SEQUENCE</scope>
    <source>
        <strain evidence="2">DP1</strain>
    </source>
</reference>
<dbReference type="AlphaFoldDB" id="A0AAD1Y3P9"/>
<sequence length="152" mass="17191">MKQSSFDLPTAPAMKPRKVDLAKIPENSNIAGFENCFDFLKDENLWKKYKSTNQIPCLFQSNDLLGDDGKSTSQITKPLQIESYSPIFCIEEDQEMEDKVSNSDEFMSEGSQESPEIGSHHPKAPSSRPNRFHSTKATPFFSMLSKKKIPQP</sequence>
<organism evidence="2 3">
    <name type="scientific">Euplotes crassus</name>
    <dbReference type="NCBI Taxonomy" id="5936"/>
    <lineage>
        <taxon>Eukaryota</taxon>
        <taxon>Sar</taxon>
        <taxon>Alveolata</taxon>
        <taxon>Ciliophora</taxon>
        <taxon>Intramacronucleata</taxon>
        <taxon>Spirotrichea</taxon>
        <taxon>Hypotrichia</taxon>
        <taxon>Euplotida</taxon>
        <taxon>Euplotidae</taxon>
        <taxon>Moneuplotes</taxon>
    </lineage>
</organism>
<evidence type="ECO:0000256" key="1">
    <source>
        <dbReference type="SAM" id="MobiDB-lite"/>
    </source>
</evidence>
<accession>A0AAD1Y3P9</accession>
<protein>
    <submittedName>
        <fullName evidence="2">Uncharacterized protein</fullName>
    </submittedName>
</protein>
<comment type="caution">
    <text evidence="2">The sequence shown here is derived from an EMBL/GenBank/DDBJ whole genome shotgun (WGS) entry which is preliminary data.</text>
</comment>
<keyword evidence="3" id="KW-1185">Reference proteome</keyword>
<feature type="compositionally biased region" description="Polar residues" evidence="1">
    <location>
        <begin position="103"/>
        <end position="114"/>
    </location>
</feature>
<dbReference type="EMBL" id="CAMPGE010026380">
    <property type="protein sequence ID" value="CAI2384069.1"/>
    <property type="molecule type" value="Genomic_DNA"/>
</dbReference>
<feature type="region of interest" description="Disordered" evidence="1">
    <location>
        <begin position="96"/>
        <end position="152"/>
    </location>
</feature>
<evidence type="ECO:0000313" key="2">
    <source>
        <dbReference type="EMBL" id="CAI2384069.1"/>
    </source>
</evidence>
<dbReference type="Proteomes" id="UP001295684">
    <property type="component" value="Unassembled WGS sequence"/>
</dbReference>